<dbReference type="InterPro" id="IPR036974">
    <property type="entry name" value="PUA_sf"/>
</dbReference>
<feature type="binding site" evidence="8">
    <location>
        <position position="14"/>
    </location>
    <ligand>
        <name>ATP</name>
        <dbReference type="ChEBI" id="CHEBI:30616"/>
    </ligand>
</feature>
<dbReference type="InterPro" id="IPR001057">
    <property type="entry name" value="Glu/AcGlu_kinase"/>
</dbReference>
<keyword evidence="1 8" id="KW-0963">Cytoplasm</keyword>
<gene>
    <name evidence="8" type="primary">proB</name>
    <name evidence="10" type="ORF">A3G33_11540</name>
</gene>
<dbReference type="PRINTS" id="PR00474">
    <property type="entry name" value="GLU5KINASE"/>
</dbReference>
<dbReference type="GO" id="GO:0004349">
    <property type="term" value="F:glutamate 5-kinase activity"/>
    <property type="evidence" value="ECO:0007669"/>
    <property type="project" value="UniProtKB-UniRule"/>
</dbReference>
<dbReference type="GO" id="GO:0005524">
    <property type="term" value="F:ATP binding"/>
    <property type="evidence" value="ECO:0007669"/>
    <property type="project" value="UniProtKB-KW"/>
</dbReference>
<dbReference type="SUPFAM" id="SSF53633">
    <property type="entry name" value="Carbamate kinase-like"/>
    <property type="match status" value="1"/>
</dbReference>
<dbReference type="InterPro" id="IPR036393">
    <property type="entry name" value="AceGlu_kinase-like_sf"/>
</dbReference>
<dbReference type="PANTHER" id="PTHR43654:SF1">
    <property type="entry name" value="ISOPENTENYL PHOSPHATE KINASE"/>
    <property type="match status" value="1"/>
</dbReference>
<protein>
    <recommendedName>
        <fullName evidence="8">Glutamate 5-kinase</fullName>
        <ecNumber evidence="8">2.7.2.11</ecNumber>
    </recommendedName>
    <alternativeName>
        <fullName evidence="8">Gamma-glutamyl kinase</fullName>
        <shortName evidence="8">GK</shortName>
    </alternativeName>
</protein>
<evidence type="ECO:0000256" key="4">
    <source>
        <dbReference type="ARBA" id="ARBA00022679"/>
    </source>
</evidence>
<keyword evidence="2 8" id="KW-0028">Amino-acid biosynthesis</keyword>
<dbReference type="GO" id="GO:0003723">
    <property type="term" value="F:RNA binding"/>
    <property type="evidence" value="ECO:0007669"/>
    <property type="project" value="InterPro"/>
</dbReference>
<dbReference type="SUPFAM" id="SSF88697">
    <property type="entry name" value="PUA domain-like"/>
    <property type="match status" value="1"/>
</dbReference>
<dbReference type="PANTHER" id="PTHR43654">
    <property type="entry name" value="GLUTAMATE 5-KINASE"/>
    <property type="match status" value="1"/>
</dbReference>
<dbReference type="GO" id="GO:0055129">
    <property type="term" value="P:L-proline biosynthetic process"/>
    <property type="evidence" value="ECO:0007669"/>
    <property type="project" value="UniProtKB-UniRule"/>
</dbReference>
<dbReference type="FunFam" id="3.40.1160.10:FF:000018">
    <property type="entry name" value="Glutamate 5-kinase"/>
    <property type="match status" value="1"/>
</dbReference>
<name>A0A1G1KS32_9BACT</name>
<dbReference type="Proteomes" id="UP000178187">
    <property type="component" value="Unassembled WGS sequence"/>
</dbReference>
<reference evidence="10 11" key="1">
    <citation type="journal article" date="2016" name="Nat. Commun.">
        <title>Thousands of microbial genomes shed light on interconnected biogeochemical processes in an aquifer system.</title>
        <authorList>
            <person name="Anantharaman K."/>
            <person name="Brown C.T."/>
            <person name="Hug L.A."/>
            <person name="Sharon I."/>
            <person name="Castelle C.J."/>
            <person name="Probst A.J."/>
            <person name="Thomas B.C."/>
            <person name="Singh A."/>
            <person name="Wilkins M.J."/>
            <person name="Karaoz U."/>
            <person name="Brodie E.L."/>
            <person name="Williams K.H."/>
            <person name="Hubbard S.S."/>
            <person name="Banfield J.F."/>
        </authorList>
    </citation>
    <scope>NUCLEOTIDE SEQUENCE [LARGE SCALE GENOMIC DNA]</scope>
</reference>
<keyword evidence="7 8" id="KW-0067">ATP-binding</keyword>
<organism evidence="10 11">
    <name type="scientific">Candidatus Danuiimicrobium aquiferis</name>
    <dbReference type="NCBI Taxonomy" id="1801832"/>
    <lineage>
        <taxon>Bacteria</taxon>
        <taxon>Pseudomonadati</taxon>
        <taxon>Candidatus Omnitrophota</taxon>
        <taxon>Candidatus Danuiimicrobium</taxon>
    </lineage>
</organism>
<dbReference type="InterPro" id="IPR015947">
    <property type="entry name" value="PUA-like_sf"/>
</dbReference>
<proteinExistence type="inferred from homology"/>
<comment type="similarity">
    <text evidence="8">Belongs to the glutamate 5-kinase family.</text>
</comment>
<dbReference type="NCBIfam" id="TIGR01027">
    <property type="entry name" value="proB"/>
    <property type="match status" value="1"/>
</dbReference>
<feature type="domain" description="PUA" evidence="9">
    <location>
        <begin position="277"/>
        <end position="360"/>
    </location>
</feature>
<feature type="binding site" evidence="8">
    <location>
        <position position="54"/>
    </location>
    <ligand>
        <name>substrate</name>
    </ligand>
</feature>
<comment type="subcellular location">
    <subcellularLocation>
        <location evidence="8">Cytoplasm</location>
    </subcellularLocation>
</comment>
<dbReference type="Pfam" id="PF01472">
    <property type="entry name" value="PUA"/>
    <property type="match status" value="1"/>
</dbReference>
<dbReference type="PROSITE" id="PS50890">
    <property type="entry name" value="PUA"/>
    <property type="match status" value="1"/>
</dbReference>
<dbReference type="PIRSF" id="PIRSF000729">
    <property type="entry name" value="GK"/>
    <property type="match status" value="1"/>
</dbReference>
<keyword evidence="3 8" id="KW-0641">Proline biosynthesis</keyword>
<keyword evidence="4 8" id="KW-0808">Transferase</keyword>
<dbReference type="UniPathway" id="UPA00098">
    <property type="reaction ID" value="UER00359"/>
</dbReference>
<comment type="caution">
    <text evidence="8">Lacks conserved residue(s) required for the propagation of feature annotation.</text>
</comment>
<comment type="function">
    <text evidence="8">Catalyzes the transfer of a phosphate group to glutamate to form L-glutamate 5-phosphate.</text>
</comment>
<dbReference type="CDD" id="cd21157">
    <property type="entry name" value="PUA_G5K"/>
    <property type="match status" value="1"/>
</dbReference>
<keyword evidence="6 8" id="KW-0418">Kinase</keyword>
<evidence type="ECO:0000256" key="6">
    <source>
        <dbReference type="ARBA" id="ARBA00022777"/>
    </source>
</evidence>
<evidence type="ECO:0000256" key="2">
    <source>
        <dbReference type="ARBA" id="ARBA00022605"/>
    </source>
</evidence>
<sequence>MKGESPRSKRWVIKLGTSILTDESGDFSVPVLERIVNQLVALLEKGYEVILVSSGAIALGMETMNFEKRPKALPGLQACAAIGQGKLMKAYETAFSTRGYHSAQILLTRDGLENRERYVNAKNTINALLKMGAVPIVNENDTVATEEIKFGDNDTLGAQVANMVEADLLIFLSDIEGFYTKDKMLVRHIYSLEELKEYMSHIYVKKNEKTAGGMKTKLNAAKVAMTSGIPIVLTNGRDEEVFEKIVKGEEVGSLFHPTVSKTSARKKWLAHSASVKGKVFVDDGAYQALVKSKKSLLPGGVVSCSGGFEVGDRVELVNQKGEVFATGLINYSREEVNKIKGRKTSQVVDSLGYKRTDELIHRDNLAVLSI</sequence>
<accession>A0A1G1KS32</accession>
<dbReference type="Gene3D" id="3.40.1160.10">
    <property type="entry name" value="Acetylglutamate kinase-like"/>
    <property type="match status" value="1"/>
</dbReference>
<keyword evidence="5 8" id="KW-0547">Nucleotide-binding</keyword>
<dbReference type="Pfam" id="PF00696">
    <property type="entry name" value="AA_kinase"/>
    <property type="match status" value="1"/>
</dbReference>
<dbReference type="InterPro" id="IPR002478">
    <property type="entry name" value="PUA"/>
</dbReference>
<dbReference type="EMBL" id="MHFR01000060">
    <property type="protein sequence ID" value="OGW95622.1"/>
    <property type="molecule type" value="Genomic_DNA"/>
</dbReference>
<comment type="caution">
    <text evidence="10">The sequence shown here is derived from an EMBL/GenBank/DDBJ whole genome shotgun (WGS) entry which is preliminary data.</text>
</comment>
<evidence type="ECO:0000256" key="8">
    <source>
        <dbReference type="HAMAP-Rule" id="MF_00456"/>
    </source>
</evidence>
<dbReference type="Gene3D" id="2.30.130.10">
    <property type="entry name" value="PUA domain"/>
    <property type="match status" value="1"/>
</dbReference>
<evidence type="ECO:0000256" key="1">
    <source>
        <dbReference type="ARBA" id="ARBA00022490"/>
    </source>
</evidence>
<dbReference type="SMART" id="SM00359">
    <property type="entry name" value="PUA"/>
    <property type="match status" value="1"/>
</dbReference>
<dbReference type="HAMAP" id="MF_00456">
    <property type="entry name" value="ProB"/>
    <property type="match status" value="1"/>
</dbReference>
<dbReference type="FunFam" id="2.30.130.10:FF:000007">
    <property type="entry name" value="Glutamate 5-kinase"/>
    <property type="match status" value="1"/>
</dbReference>
<dbReference type="InterPro" id="IPR005715">
    <property type="entry name" value="Glu_5kinase/COase_Synthase"/>
</dbReference>
<evidence type="ECO:0000313" key="10">
    <source>
        <dbReference type="EMBL" id="OGW95622.1"/>
    </source>
</evidence>
<evidence type="ECO:0000259" key="9">
    <source>
        <dbReference type="SMART" id="SM00359"/>
    </source>
</evidence>
<dbReference type="AlphaFoldDB" id="A0A1G1KS32"/>
<dbReference type="InterPro" id="IPR001048">
    <property type="entry name" value="Asp/Glu/Uridylate_kinase"/>
</dbReference>
<dbReference type="InterPro" id="IPR011529">
    <property type="entry name" value="Glu_5kinase"/>
</dbReference>
<dbReference type="EC" id="2.7.2.11" evidence="8"/>
<comment type="catalytic activity">
    <reaction evidence="8">
        <text>L-glutamate + ATP = L-glutamyl 5-phosphate + ADP</text>
        <dbReference type="Rhea" id="RHEA:14877"/>
        <dbReference type="ChEBI" id="CHEBI:29985"/>
        <dbReference type="ChEBI" id="CHEBI:30616"/>
        <dbReference type="ChEBI" id="CHEBI:58274"/>
        <dbReference type="ChEBI" id="CHEBI:456216"/>
        <dbReference type="EC" id="2.7.2.11"/>
    </reaction>
</comment>
<evidence type="ECO:0000256" key="5">
    <source>
        <dbReference type="ARBA" id="ARBA00022741"/>
    </source>
</evidence>
<dbReference type="GO" id="GO:0005829">
    <property type="term" value="C:cytosol"/>
    <property type="evidence" value="ECO:0007669"/>
    <property type="project" value="TreeGrafter"/>
</dbReference>
<feature type="binding site" evidence="8">
    <location>
        <position position="141"/>
    </location>
    <ligand>
        <name>substrate</name>
    </ligand>
</feature>
<dbReference type="CDD" id="cd04242">
    <property type="entry name" value="AAK_G5K_ProB"/>
    <property type="match status" value="1"/>
</dbReference>
<evidence type="ECO:0000256" key="3">
    <source>
        <dbReference type="ARBA" id="ARBA00022650"/>
    </source>
</evidence>
<feature type="binding site" evidence="8">
    <location>
        <begin position="173"/>
        <end position="174"/>
    </location>
    <ligand>
        <name>ATP</name>
        <dbReference type="ChEBI" id="CHEBI:30616"/>
    </ligand>
</feature>
<feature type="binding site" evidence="8">
    <location>
        <position position="153"/>
    </location>
    <ligand>
        <name>substrate</name>
    </ligand>
</feature>
<comment type="pathway">
    <text evidence="8">Amino-acid biosynthesis; L-proline biosynthesis; L-glutamate 5-semialdehyde from L-glutamate: step 1/2.</text>
</comment>
<evidence type="ECO:0000313" key="11">
    <source>
        <dbReference type="Proteomes" id="UP000178187"/>
    </source>
</evidence>
<dbReference type="InterPro" id="IPR041739">
    <property type="entry name" value="G5K_ProB"/>
</dbReference>
<evidence type="ECO:0000256" key="7">
    <source>
        <dbReference type="ARBA" id="ARBA00022840"/>
    </source>
</evidence>